<gene>
    <name evidence="2" type="ORF">NDU88_003635</name>
</gene>
<organism evidence="2 3">
    <name type="scientific">Pleurodeles waltl</name>
    <name type="common">Iberian ribbed newt</name>
    <dbReference type="NCBI Taxonomy" id="8319"/>
    <lineage>
        <taxon>Eukaryota</taxon>
        <taxon>Metazoa</taxon>
        <taxon>Chordata</taxon>
        <taxon>Craniata</taxon>
        <taxon>Vertebrata</taxon>
        <taxon>Euteleostomi</taxon>
        <taxon>Amphibia</taxon>
        <taxon>Batrachia</taxon>
        <taxon>Caudata</taxon>
        <taxon>Salamandroidea</taxon>
        <taxon>Salamandridae</taxon>
        <taxon>Pleurodelinae</taxon>
        <taxon>Pleurodeles</taxon>
    </lineage>
</organism>
<feature type="region of interest" description="Disordered" evidence="1">
    <location>
        <begin position="113"/>
        <end position="139"/>
    </location>
</feature>
<reference evidence="2" key="1">
    <citation type="journal article" date="2022" name="bioRxiv">
        <title>Sequencing and chromosome-scale assembly of the giantPleurodeles waltlgenome.</title>
        <authorList>
            <person name="Brown T."/>
            <person name="Elewa A."/>
            <person name="Iarovenko S."/>
            <person name="Subramanian E."/>
            <person name="Araus A.J."/>
            <person name="Petzold A."/>
            <person name="Susuki M."/>
            <person name="Suzuki K.-i.T."/>
            <person name="Hayashi T."/>
            <person name="Toyoda A."/>
            <person name="Oliveira C."/>
            <person name="Osipova E."/>
            <person name="Leigh N.D."/>
            <person name="Simon A."/>
            <person name="Yun M.H."/>
        </authorList>
    </citation>
    <scope>NUCLEOTIDE SEQUENCE</scope>
    <source>
        <strain evidence="2">20211129_DDA</strain>
        <tissue evidence="2">Liver</tissue>
    </source>
</reference>
<dbReference type="EMBL" id="JANPWB010000001">
    <property type="protein sequence ID" value="KAJ1216029.1"/>
    <property type="molecule type" value="Genomic_DNA"/>
</dbReference>
<evidence type="ECO:0000313" key="2">
    <source>
        <dbReference type="EMBL" id="KAJ1216029.1"/>
    </source>
</evidence>
<dbReference type="Proteomes" id="UP001066276">
    <property type="component" value="Chromosome 1_1"/>
</dbReference>
<dbReference type="AlphaFoldDB" id="A0AAV7WRW4"/>
<accession>A0AAV7WRW4</accession>
<keyword evidence="3" id="KW-1185">Reference proteome</keyword>
<sequence>MLCSSPIGSRVPAEGTAEQATGRVEQRRRRADRAAQGSPRAAWIERRSSEVAEGGSLCLGWSPGALDHKNGEDPWRPAGSTWVLPGVACRDRRPAAEDMRRPPFCSCSPVDAARSVGGPRRAESNTTQQLPLPRTSGPAWEWHWWRPKGKQQAGRKAPTECAPQCTSREAEDKNEALAQLITGILEAIKDTKMVLETQIAALPSNVSLLREDHGKLKDQVKEAEDTLETTVLQVKDLTH</sequence>
<protein>
    <submittedName>
        <fullName evidence="2">Uncharacterized protein</fullName>
    </submittedName>
</protein>
<evidence type="ECO:0000313" key="3">
    <source>
        <dbReference type="Proteomes" id="UP001066276"/>
    </source>
</evidence>
<comment type="caution">
    <text evidence="2">The sequence shown here is derived from an EMBL/GenBank/DDBJ whole genome shotgun (WGS) entry which is preliminary data.</text>
</comment>
<feature type="region of interest" description="Disordered" evidence="1">
    <location>
        <begin position="1"/>
        <end position="42"/>
    </location>
</feature>
<proteinExistence type="predicted"/>
<name>A0AAV7WRW4_PLEWA</name>
<evidence type="ECO:0000256" key="1">
    <source>
        <dbReference type="SAM" id="MobiDB-lite"/>
    </source>
</evidence>